<dbReference type="GO" id="GO:0003700">
    <property type="term" value="F:DNA-binding transcription factor activity"/>
    <property type="evidence" value="ECO:0007669"/>
    <property type="project" value="InterPro"/>
</dbReference>
<dbReference type="Pfam" id="PF07702">
    <property type="entry name" value="UTRA"/>
    <property type="match status" value="1"/>
</dbReference>
<evidence type="ECO:0000256" key="3">
    <source>
        <dbReference type="ARBA" id="ARBA00023163"/>
    </source>
</evidence>
<dbReference type="InterPro" id="IPR011663">
    <property type="entry name" value="UTRA"/>
</dbReference>
<dbReference type="SUPFAM" id="SSF46785">
    <property type="entry name" value="Winged helix' DNA-binding domain"/>
    <property type="match status" value="1"/>
</dbReference>
<dbReference type="InterPro" id="IPR028978">
    <property type="entry name" value="Chorismate_lyase_/UTRA_dom_sf"/>
</dbReference>
<feature type="domain" description="HTH gntR-type" evidence="4">
    <location>
        <begin position="6"/>
        <end position="72"/>
    </location>
</feature>
<dbReference type="InterPro" id="IPR036390">
    <property type="entry name" value="WH_DNA-bd_sf"/>
</dbReference>
<dbReference type="Pfam" id="PF00392">
    <property type="entry name" value="GntR"/>
    <property type="match status" value="1"/>
</dbReference>
<dbReference type="PANTHER" id="PTHR44846:SF1">
    <property type="entry name" value="MANNOSYL-D-GLYCERATE TRANSPORT_METABOLISM SYSTEM REPRESSOR MNGR-RELATED"/>
    <property type="match status" value="1"/>
</dbReference>
<proteinExistence type="predicted"/>
<dbReference type="AlphaFoldDB" id="A0A101HQ69"/>
<dbReference type="SMART" id="SM00345">
    <property type="entry name" value="HTH_GNTR"/>
    <property type="match status" value="1"/>
</dbReference>
<dbReference type="InterPro" id="IPR036388">
    <property type="entry name" value="WH-like_DNA-bd_sf"/>
</dbReference>
<name>A0A101HQ69_9BACT</name>
<protein>
    <submittedName>
        <fullName evidence="5">Transcriptional regulator</fullName>
    </submittedName>
</protein>
<dbReference type="InterPro" id="IPR000524">
    <property type="entry name" value="Tscrpt_reg_HTH_GntR"/>
</dbReference>
<organism evidence="5 6">
    <name type="scientific">Mesotoga prima</name>
    <dbReference type="NCBI Taxonomy" id="1184387"/>
    <lineage>
        <taxon>Bacteria</taxon>
        <taxon>Thermotogati</taxon>
        <taxon>Thermotogota</taxon>
        <taxon>Thermotogae</taxon>
        <taxon>Kosmotogales</taxon>
        <taxon>Kosmotogaceae</taxon>
        <taxon>Mesotoga</taxon>
    </lineage>
</organism>
<dbReference type="CDD" id="cd07377">
    <property type="entry name" value="WHTH_GntR"/>
    <property type="match status" value="1"/>
</dbReference>
<dbReference type="Gene3D" id="1.10.10.10">
    <property type="entry name" value="Winged helix-like DNA-binding domain superfamily/Winged helix DNA-binding domain"/>
    <property type="match status" value="1"/>
</dbReference>
<keyword evidence="2" id="KW-0238">DNA-binding</keyword>
<accession>A0A101HQ69</accession>
<dbReference type="InterPro" id="IPR050679">
    <property type="entry name" value="Bact_HTH_transcr_reg"/>
</dbReference>
<dbReference type="PATRIC" id="fig|1184387.3.peg.986"/>
<evidence type="ECO:0000259" key="4">
    <source>
        <dbReference type="PROSITE" id="PS50949"/>
    </source>
</evidence>
<dbReference type="Gene3D" id="3.40.1410.10">
    <property type="entry name" value="Chorismate lyase-like"/>
    <property type="match status" value="1"/>
</dbReference>
<dbReference type="GO" id="GO:0045892">
    <property type="term" value="P:negative regulation of DNA-templated transcription"/>
    <property type="evidence" value="ECO:0007669"/>
    <property type="project" value="TreeGrafter"/>
</dbReference>
<dbReference type="PROSITE" id="PS50949">
    <property type="entry name" value="HTH_GNTR"/>
    <property type="match status" value="1"/>
</dbReference>
<evidence type="ECO:0000256" key="2">
    <source>
        <dbReference type="ARBA" id="ARBA00023125"/>
    </source>
</evidence>
<dbReference type="Proteomes" id="UP000054092">
    <property type="component" value="Unassembled WGS sequence"/>
</dbReference>
<evidence type="ECO:0000313" key="5">
    <source>
        <dbReference type="EMBL" id="KUK81077.1"/>
    </source>
</evidence>
<dbReference type="EMBL" id="LGGP01000084">
    <property type="protein sequence ID" value="KUK81077.1"/>
    <property type="molecule type" value="Genomic_DNA"/>
</dbReference>
<evidence type="ECO:0000313" key="6">
    <source>
        <dbReference type="Proteomes" id="UP000054092"/>
    </source>
</evidence>
<dbReference type="PRINTS" id="PR00035">
    <property type="entry name" value="HTHGNTR"/>
</dbReference>
<dbReference type="SMART" id="SM00866">
    <property type="entry name" value="UTRA"/>
    <property type="match status" value="1"/>
</dbReference>
<sequence>MREAGAPVYYRIYKVLKRRIGKGVYSKKLPTEKELCAEFKVSRLTLRRALDELKRESVIESSKGRGTFIVEEKHEESISTLTGFTEEAARDNRKAKSIVLKDGLVVPPVEIAELFGIPTDGMVVLLQRVRYLDDEPYGIERAYLNPLADIRILNIVNRDMSEQSLYTILKNEFSIVLDHAQENIEVCRLSREEAKHLKVKEDSYAISRERQTFTNKNLCVEVVRSVYRGDRYRLKVVRRVE</sequence>
<dbReference type="SUPFAM" id="SSF64288">
    <property type="entry name" value="Chorismate lyase-like"/>
    <property type="match status" value="1"/>
</dbReference>
<gene>
    <name evidence="5" type="ORF">XD94_0628</name>
</gene>
<dbReference type="PANTHER" id="PTHR44846">
    <property type="entry name" value="MANNOSYL-D-GLYCERATE TRANSPORT/METABOLISM SYSTEM REPRESSOR MNGR-RELATED"/>
    <property type="match status" value="1"/>
</dbReference>
<keyword evidence="3" id="KW-0804">Transcription</keyword>
<dbReference type="GO" id="GO:0003677">
    <property type="term" value="F:DNA binding"/>
    <property type="evidence" value="ECO:0007669"/>
    <property type="project" value="UniProtKB-KW"/>
</dbReference>
<comment type="caution">
    <text evidence="5">The sequence shown here is derived from an EMBL/GenBank/DDBJ whole genome shotgun (WGS) entry which is preliminary data.</text>
</comment>
<keyword evidence="1" id="KW-0805">Transcription regulation</keyword>
<reference evidence="6" key="1">
    <citation type="journal article" date="2015" name="MBio">
        <title>Genome-Resolved Metagenomic Analysis Reveals Roles for Candidate Phyla and Other Microbial Community Members in Biogeochemical Transformations in Oil Reservoirs.</title>
        <authorList>
            <person name="Hu P."/>
            <person name="Tom L."/>
            <person name="Singh A."/>
            <person name="Thomas B.C."/>
            <person name="Baker B.J."/>
            <person name="Piceno Y.M."/>
            <person name="Andersen G.L."/>
            <person name="Banfield J.F."/>
        </authorList>
    </citation>
    <scope>NUCLEOTIDE SEQUENCE [LARGE SCALE GENOMIC DNA]</scope>
</reference>
<evidence type="ECO:0000256" key="1">
    <source>
        <dbReference type="ARBA" id="ARBA00023015"/>
    </source>
</evidence>